<dbReference type="GO" id="GO:0006950">
    <property type="term" value="P:response to stress"/>
    <property type="evidence" value="ECO:0007669"/>
    <property type="project" value="TreeGrafter"/>
</dbReference>
<accession>F4L204</accession>
<dbReference type="InterPro" id="IPR036390">
    <property type="entry name" value="WH_DNA-bd_sf"/>
</dbReference>
<gene>
    <name evidence="2" type="ordered locus">Halhy_2769</name>
</gene>
<dbReference type="SMART" id="SM00347">
    <property type="entry name" value="HTH_MARR"/>
    <property type="match status" value="1"/>
</dbReference>
<dbReference type="OrthoDB" id="9786071at2"/>
<dbReference type="PANTHER" id="PTHR33164">
    <property type="entry name" value="TRANSCRIPTIONAL REGULATOR, MARR FAMILY"/>
    <property type="match status" value="1"/>
</dbReference>
<dbReference type="InterPro" id="IPR039422">
    <property type="entry name" value="MarR/SlyA-like"/>
</dbReference>
<evidence type="ECO:0000259" key="1">
    <source>
        <dbReference type="PROSITE" id="PS50995"/>
    </source>
</evidence>
<dbReference type="PROSITE" id="PS50995">
    <property type="entry name" value="HTH_MARR_2"/>
    <property type="match status" value="1"/>
</dbReference>
<dbReference type="Proteomes" id="UP000008461">
    <property type="component" value="Chromosome"/>
</dbReference>
<dbReference type="Pfam" id="PF12802">
    <property type="entry name" value="MarR_2"/>
    <property type="match status" value="1"/>
</dbReference>
<evidence type="ECO:0000313" key="2">
    <source>
        <dbReference type="EMBL" id="AEE50637.1"/>
    </source>
</evidence>
<dbReference type="KEGG" id="hhy:Halhy_2769"/>
<protein>
    <submittedName>
        <fullName evidence="2">Regulatory protein MarR</fullName>
    </submittedName>
</protein>
<name>F4L204_HALH1</name>
<dbReference type="RefSeq" id="WP_013765185.1">
    <property type="nucleotide sequence ID" value="NC_015510.1"/>
</dbReference>
<reference evidence="2 3" key="1">
    <citation type="journal article" date="2011" name="Stand. Genomic Sci.">
        <title>Complete genome sequence of Haliscomenobacter hydrossis type strain (O).</title>
        <authorList>
            <consortium name="US DOE Joint Genome Institute (JGI-PGF)"/>
            <person name="Daligault H."/>
            <person name="Lapidus A."/>
            <person name="Zeytun A."/>
            <person name="Nolan M."/>
            <person name="Lucas S."/>
            <person name="Del Rio T.G."/>
            <person name="Tice H."/>
            <person name="Cheng J.F."/>
            <person name="Tapia R."/>
            <person name="Han C."/>
            <person name="Goodwin L."/>
            <person name="Pitluck S."/>
            <person name="Liolios K."/>
            <person name="Pagani I."/>
            <person name="Ivanova N."/>
            <person name="Huntemann M."/>
            <person name="Mavromatis K."/>
            <person name="Mikhailova N."/>
            <person name="Pati A."/>
            <person name="Chen A."/>
            <person name="Palaniappan K."/>
            <person name="Land M."/>
            <person name="Hauser L."/>
            <person name="Brambilla E.M."/>
            <person name="Rohde M."/>
            <person name="Verbarg S."/>
            <person name="Goker M."/>
            <person name="Bristow J."/>
            <person name="Eisen J.A."/>
            <person name="Markowitz V."/>
            <person name="Hugenholtz P."/>
            <person name="Kyrpides N.C."/>
            <person name="Klenk H.P."/>
            <person name="Woyke T."/>
        </authorList>
    </citation>
    <scope>NUCLEOTIDE SEQUENCE [LARGE SCALE GENOMIC DNA]</scope>
    <source>
        <strain evidence="3">ATCC 27775 / DSM 1100 / LMG 10767 / O</strain>
    </source>
</reference>
<sequence>MANSFDLSYQNQHIESKITVALERISEAFRVLLWQQAQELKLSPIQIQILIFCCFHSSEKCKVGYLAQEFNLDKSTISDSVKVLEQKKLIEKFTTPEDGRSYIIGLTDAGLQIAQQTASFALPLEKPIQELSDTQKEVLLFSLLELIHKLQRVGIISLQRMCFSCQYFQKTNRGYYCKFLNIDLSPHDLRVDCPEHELSNLG</sequence>
<evidence type="ECO:0000313" key="3">
    <source>
        <dbReference type="Proteomes" id="UP000008461"/>
    </source>
</evidence>
<dbReference type="SUPFAM" id="SSF46785">
    <property type="entry name" value="Winged helix' DNA-binding domain"/>
    <property type="match status" value="1"/>
</dbReference>
<dbReference type="InterPro" id="IPR036388">
    <property type="entry name" value="WH-like_DNA-bd_sf"/>
</dbReference>
<dbReference type="STRING" id="760192.Halhy_2769"/>
<feature type="domain" description="HTH marR-type" evidence="1">
    <location>
        <begin position="15"/>
        <end position="149"/>
    </location>
</feature>
<organism evidence="2 3">
    <name type="scientific">Haliscomenobacter hydrossis (strain ATCC 27775 / DSM 1100 / LMG 10767 / O)</name>
    <dbReference type="NCBI Taxonomy" id="760192"/>
    <lineage>
        <taxon>Bacteria</taxon>
        <taxon>Pseudomonadati</taxon>
        <taxon>Bacteroidota</taxon>
        <taxon>Saprospiria</taxon>
        <taxon>Saprospirales</taxon>
        <taxon>Haliscomenobacteraceae</taxon>
        <taxon>Haliscomenobacter</taxon>
    </lineage>
</organism>
<dbReference type="Gene3D" id="1.10.10.10">
    <property type="entry name" value="Winged helix-like DNA-binding domain superfamily/Winged helix DNA-binding domain"/>
    <property type="match status" value="1"/>
</dbReference>
<dbReference type="PANTHER" id="PTHR33164:SF43">
    <property type="entry name" value="HTH-TYPE TRANSCRIPTIONAL REPRESSOR YETL"/>
    <property type="match status" value="1"/>
</dbReference>
<dbReference type="EMBL" id="CP002691">
    <property type="protein sequence ID" value="AEE50637.1"/>
    <property type="molecule type" value="Genomic_DNA"/>
</dbReference>
<reference key="2">
    <citation type="submission" date="2011-04" db="EMBL/GenBank/DDBJ databases">
        <title>Complete sequence of chromosome of Haliscomenobacter hydrossis DSM 1100.</title>
        <authorList>
            <consortium name="US DOE Joint Genome Institute (JGI-PGF)"/>
            <person name="Lucas S."/>
            <person name="Han J."/>
            <person name="Lapidus A."/>
            <person name="Bruce D."/>
            <person name="Goodwin L."/>
            <person name="Pitluck S."/>
            <person name="Peters L."/>
            <person name="Kyrpides N."/>
            <person name="Mavromatis K."/>
            <person name="Ivanova N."/>
            <person name="Ovchinnikova G."/>
            <person name="Pagani I."/>
            <person name="Daligault H."/>
            <person name="Detter J.C."/>
            <person name="Han C."/>
            <person name="Land M."/>
            <person name="Hauser L."/>
            <person name="Markowitz V."/>
            <person name="Cheng J.-F."/>
            <person name="Hugenholtz P."/>
            <person name="Woyke T."/>
            <person name="Wu D."/>
            <person name="Verbarg S."/>
            <person name="Frueling A."/>
            <person name="Brambilla E."/>
            <person name="Klenk H.-P."/>
            <person name="Eisen J.A."/>
        </authorList>
    </citation>
    <scope>NUCLEOTIDE SEQUENCE</scope>
    <source>
        <strain>DSM 1100</strain>
    </source>
</reference>
<dbReference type="GO" id="GO:0003700">
    <property type="term" value="F:DNA-binding transcription factor activity"/>
    <property type="evidence" value="ECO:0007669"/>
    <property type="project" value="InterPro"/>
</dbReference>
<proteinExistence type="predicted"/>
<dbReference type="InterPro" id="IPR000835">
    <property type="entry name" value="HTH_MarR-typ"/>
</dbReference>
<dbReference type="eggNOG" id="COG1846">
    <property type="taxonomic scope" value="Bacteria"/>
</dbReference>
<dbReference type="HOGENOM" id="CLU_089893_2_0_10"/>
<dbReference type="AlphaFoldDB" id="F4L204"/>
<keyword evidence="3" id="KW-1185">Reference proteome</keyword>